<evidence type="ECO:0000256" key="1">
    <source>
        <dbReference type="SAM" id="MobiDB-lite"/>
    </source>
</evidence>
<comment type="caution">
    <text evidence="2">The sequence shown here is derived from an EMBL/GenBank/DDBJ whole genome shotgun (WGS) entry which is preliminary data.</text>
</comment>
<dbReference type="HOGENOM" id="CLU_997472_0_0_1"/>
<dbReference type="AlphaFoldDB" id="V5FMA2"/>
<organism evidence="2 3">
    <name type="scientific">Byssochlamys spectabilis (strain No. 5 / NBRC 109023)</name>
    <name type="common">Paecilomyces variotii</name>
    <dbReference type="NCBI Taxonomy" id="1356009"/>
    <lineage>
        <taxon>Eukaryota</taxon>
        <taxon>Fungi</taxon>
        <taxon>Dikarya</taxon>
        <taxon>Ascomycota</taxon>
        <taxon>Pezizomycotina</taxon>
        <taxon>Eurotiomycetes</taxon>
        <taxon>Eurotiomycetidae</taxon>
        <taxon>Eurotiales</taxon>
        <taxon>Thermoascaceae</taxon>
        <taxon>Paecilomyces</taxon>
    </lineage>
</organism>
<feature type="compositionally biased region" description="Polar residues" evidence="1">
    <location>
        <begin position="117"/>
        <end position="126"/>
    </location>
</feature>
<accession>V5FMA2</accession>
<name>V5FMA2_BYSSN</name>
<protein>
    <submittedName>
        <fullName evidence="2">Uncharacterized protein</fullName>
    </submittedName>
</protein>
<feature type="compositionally biased region" description="Polar residues" evidence="1">
    <location>
        <begin position="222"/>
        <end position="232"/>
    </location>
</feature>
<sequence>MDSSDEGLGLSGFPLWGSLAPRQLPTSGNTFEEFNEAWPSLGDDWCFQTHFPEFANGSWMNKGNTVINSWRDTIFNEGKIENGGSLSLDLCDQKEDGELKLTGVRDKIRRTVEQCVSESPFSSVNTPEGRESSSPRKRRKVNSQELSMDSPLSCTTPYTEFSATSLSVATPTFSPLDESPFYFSSQGDGSEVDLQTGFGSSMPINLDIIDVDAELGQWGWDRQSQPQQSGKTPDSDGLTPLEMPDGTIRFTTNWLPASTEDYSTDVASNTDMQPPVNAS</sequence>
<evidence type="ECO:0000313" key="3">
    <source>
        <dbReference type="Proteomes" id="UP000018001"/>
    </source>
</evidence>
<feature type="region of interest" description="Disordered" evidence="1">
    <location>
        <begin position="221"/>
        <end position="248"/>
    </location>
</feature>
<feature type="region of interest" description="Disordered" evidence="1">
    <location>
        <begin position="117"/>
        <end position="153"/>
    </location>
</feature>
<dbReference type="EMBL" id="BAUL01000041">
    <property type="protein sequence ID" value="GAD93013.1"/>
    <property type="molecule type" value="Genomic_DNA"/>
</dbReference>
<gene>
    <name evidence="2" type="ORF">PVAR5_1613</name>
</gene>
<reference evidence="3" key="1">
    <citation type="journal article" date="2014" name="Genome Announc.">
        <title>Draft genome sequence of the formaldehyde-resistant fungus Byssochlamys spectabilis No. 5 (anamorph Paecilomyces variotii No. 5) (NBRC109023).</title>
        <authorList>
            <person name="Oka T."/>
            <person name="Ekino K."/>
            <person name="Fukuda K."/>
            <person name="Nomura Y."/>
        </authorList>
    </citation>
    <scope>NUCLEOTIDE SEQUENCE [LARGE SCALE GENOMIC DNA]</scope>
    <source>
        <strain evidence="3">No. 5 / NBRC 109023</strain>
    </source>
</reference>
<feature type="compositionally biased region" description="Polar residues" evidence="1">
    <location>
        <begin position="143"/>
        <end position="153"/>
    </location>
</feature>
<dbReference type="OrthoDB" id="4509688at2759"/>
<dbReference type="Proteomes" id="UP000018001">
    <property type="component" value="Unassembled WGS sequence"/>
</dbReference>
<keyword evidence="3" id="KW-1185">Reference proteome</keyword>
<evidence type="ECO:0000313" key="2">
    <source>
        <dbReference type="EMBL" id="GAD93013.1"/>
    </source>
</evidence>
<dbReference type="InParanoid" id="V5FMA2"/>
<proteinExistence type="predicted"/>